<keyword evidence="1" id="KW-0812">Transmembrane</keyword>
<proteinExistence type="predicted"/>
<name>A0ABT1DYU5_9ACTN</name>
<feature type="transmembrane region" description="Helical" evidence="1">
    <location>
        <begin position="62"/>
        <end position="83"/>
    </location>
</feature>
<sequence>MTSIEASSDRPAPIGAVRGLVGLQLYVVVAYLAGAVLPYLWAPRAYPPTELWIVPGWLLGVPGFYIALLGPIFAALVAGTALAQLALRRSLPPRLYRWCIATAVLTTALALFMLTPLGQTIAVFTAD</sequence>
<keyword evidence="1" id="KW-0472">Membrane</keyword>
<feature type="transmembrane region" description="Helical" evidence="1">
    <location>
        <begin position="95"/>
        <end position="114"/>
    </location>
</feature>
<feature type="transmembrane region" description="Helical" evidence="1">
    <location>
        <begin position="20"/>
        <end position="42"/>
    </location>
</feature>
<evidence type="ECO:0000313" key="3">
    <source>
        <dbReference type="Proteomes" id="UP001523369"/>
    </source>
</evidence>
<evidence type="ECO:0000256" key="1">
    <source>
        <dbReference type="SAM" id="Phobius"/>
    </source>
</evidence>
<gene>
    <name evidence="2" type="ORF">M1L60_31250</name>
</gene>
<evidence type="ECO:0000313" key="2">
    <source>
        <dbReference type="EMBL" id="MCO8275065.1"/>
    </source>
</evidence>
<keyword evidence="1" id="KW-1133">Transmembrane helix</keyword>
<keyword evidence="3" id="KW-1185">Reference proteome</keyword>
<protein>
    <recommendedName>
        <fullName evidence="4">Sensor histidine kinase</fullName>
    </recommendedName>
</protein>
<comment type="caution">
    <text evidence="2">The sequence shown here is derived from an EMBL/GenBank/DDBJ whole genome shotgun (WGS) entry which is preliminary data.</text>
</comment>
<dbReference type="Proteomes" id="UP001523369">
    <property type="component" value="Unassembled WGS sequence"/>
</dbReference>
<evidence type="ECO:0008006" key="4">
    <source>
        <dbReference type="Google" id="ProtNLM"/>
    </source>
</evidence>
<reference evidence="2 3" key="1">
    <citation type="submission" date="2022-06" db="EMBL/GenBank/DDBJ databases">
        <title>New Species of the Genus Actinoplanes, ActinopZanes ferrugineus.</title>
        <authorList>
            <person name="Ding P."/>
        </authorList>
    </citation>
    <scope>NUCLEOTIDE SEQUENCE [LARGE SCALE GENOMIC DNA]</scope>
    <source>
        <strain evidence="2 3">TRM88003</strain>
    </source>
</reference>
<dbReference type="EMBL" id="JAMYJR010000034">
    <property type="protein sequence ID" value="MCO8275065.1"/>
    <property type="molecule type" value="Genomic_DNA"/>
</dbReference>
<dbReference type="RefSeq" id="WP_253241133.1">
    <property type="nucleotide sequence ID" value="NZ_JAMYJR010000034.1"/>
</dbReference>
<organism evidence="2 3">
    <name type="scientific">Paractinoplanes aksuensis</name>
    <dbReference type="NCBI Taxonomy" id="2939490"/>
    <lineage>
        <taxon>Bacteria</taxon>
        <taxon>Bacillati</taxon>
        <taxon>Actinomycetota</taxon>
        <taxon>Actinomycetes</taxon>
        <taxon>Micromonosporales</taxon>
        <taxon>Micromonosporaceae</taxon>
        <taxon>Paractinoplanes</taxon>
    </lineage>
</organism>
<accession>A0ABT1DYU5</accession>